<dbReference type="GO" id="GO:0009236">
    <property type="term" value="P:cobalamin biosynthetic process"/>
    <property type="evidence" value="ECO:0007669"/>
    <property type="project" value="UniProtKB-UniRule"/>
</dbReference>
<evidence type="ECO:0000256" key="8">
    <source>
        <dbReference type="RuleBase" id="RU003960"/>
    </source>
</evidence>
<proteinExistence type="inferred from homology"/>
<keyword evidence="4 8" id="KW-0489">Methyltransferase</keyword>
<sequence>MTGKVYGLGLGPGDPELVTMKAVRLLGTVPVVAYPESQKGGSFAREIAAAYIPATATLVPLDTPMAIDTAVAQARYDAHAEIVAAHLDAGRDVALLCEGDPFLFGSFMYLYDRLADRYEVEVVPGVSSITACAAAAGLPLCGREDILTVLPGTLPEEVLERELAQTSAAVIMKVGRHLPKIRRVIDKLGCTGGATYVERALNPGQRVVPLARLAGDAAPYFSVILVFRDTD</sequence>
<evidence type="ECO:0000256" key="4">
    <source>
        <dbReference type="ARBA" id="ARBA00022603"/>
    </source>
</evidence>
<keyword evidence="6" id="KW-0949">S-adenosyl-L-methionine</keyword>
<dbReference type="PANTHER" id="PTHR43467:SF2">
    <property type="entry name" value="COBALT-PRECORRIN-2 C(20)-METHYLTRANSFERASE"/>
    <property type="match status" value="1"/>
</dbReference>
<evidence type="ECO:0000313" key="10">
    <source>
        <dbReference type="EMBL" id="SBW08002.1"/>
    </source>
</evidence>
<protein>
    <submittedName>
        <fullName evidence="10">Precorrin-2 C(20)-methyltransferase</fullName>
        <ecNumber evidence="10">2.1.1.130</ecNumber>
    </submittedName>
</protein>
<name>A0A212K8N6_9PROT</name>
<dbReference type="PIRSF" id="PIRSF036427">
    <property type="entry name" value="Precrrn-2_mtase"/>
    <property type="match status" value="1"/>
</dbReference>
<dbReference type="CDD" id="cd11645">
    <property type="entry name" value="Precorrin_2_C20_MT"/>
    <property type="match status" value="1"/>
</dbReference>
<dbReference type="Pfam" id="PF00590">
    <property type="entry name" value="TP_methylase"/>
    <property type="match status" value="1"/>
</dbReference>
<gene>
    <name evidence="10" type="primary">cobI</name>
    <name evidence="10" type="ORF">KL86APRO_12319</name>
</gene>
<evidence type="ECO:0000259" key="9">
    <source>
        <dbReference type="Pfam" id="PF00590"/>
    </source>
</evidence>
<dbReference type="UniPathway" id="UPA00148"/>
<comment type="similarity">
    <text evidence="2 7 8">Belongs to the precorrin methyltransferase family.</text>
</comment>
<dbReference type="PANTHER" id="PTHR43467">
    <property type="entry name" value="COBALT-PRECORRIN-2 C(20)-METHYLTRANSFERASE"/>
    <property type="match status" value="1"/>
</dbReference>
<dbReference type="GO" id="GO:0030788">
    <property type="term" value="F:precorrin-2 C20-methyltransferase activity"/>
    <property type="evidence" value="ECO:0007669"/>
    <property type="project" value="UniProtKB-EC"/>
</dbReference>
<dbReference type="NCBIfam" id="TIGR01467">
    <property type="entry name" value="cobI_cbiL"/>
    <property type="match status" value="1"/>
</dbReference>
<dbReference type="PROSITE" id="PS00840">
    <property type="entry name" value="SUMT_2"/>
    <property type="match status" value="1"/>
</dbReference>
<dbReference type="InterPro" id="IPR014776">
    <property type="entry name" value="4pyrrole_Mease_sub2"/>
</dbReference>
<dbReference type="InterPro" id="IPR000878">
    <property type="entry name" value="4pyrrol_Mease"/>
</dbReference>
<dbReference type="InterPro" id="IPR003043">
    <property type="entry name" value="Uropor_MeTrfase_CS"/>
</dbReference>
<dbReference type="SUPFAM" id="SSF53790">
    <property type="entry name" value="Tetrapyrrole methylase"/>
    <property type="match status" value="1"/>
</dbReference>
<organism evidence="10">
    <name type="scientific">uncultured Alphaproteobacteria bacterium</name>
    <dbReference type="NCBI Taxonomy" id="91750"/>
    <lineage>
        <taxon>Bacteria</taxon>
        <taxon>Pseudomonadati</taxon>
        <taxon>Pseudomonadota</taxon>
        <taxon>Alphaproteobacteria</taxon>
        <taxon>environmental samples</taxon>
    </lineage>
</organism>
<dbReference type="InterPro" id="IPR012382">
    <property type="entry name" value="CobI/CbiL"/>
</dbReference>
<comment type="pathway">
    <text evidence="1">Cofactor biosynthesis; adenosylcobalamin biosynthesis.</text>
</comment>
<dbReference type="Gene3D" id="3.40.1010.10">
    <property type="entry name" value="Cobalt-precorrin-4 Transmethylase, Domain 1"/>
    <property type="match status" value="1"/>
</dbReference>
<evidence type="ECO:0000256" key="7">
    <source>
        <dbReference type="PIRNR" id="PIRNR036427"/>
    </source>
</evidence>
<dbReference type="GO" id="GO:0032259">
    <property type="term" value="P:methylation"/>
    <property type="evidence" value="ECO:0007669"/>
    <property type="project" value="UniProtKB-KW"/>
</dbReference>
<dbReference type="InterPro" id="IPR006364">
    <property type="entry name" value="CobI/CbiL/CobIJ_dom"/>
</dbReference>
<dbReference type="InterPro" id="IPR014777">
    <property type="entry name" value="4pyrrole_Mease_sub1"/>
</dbReference>
<keyword evidence="5 8" id="KW-0808">Transferase</keyword>
<accession>A0A212K8N6</accession>
<evidence type="ECO:0000256" key="3">
    <source>
        <dbReference type="ARBA" id="ARBA00022573"/>
    </source>
</evidence>
<reference evidence="10" key="1">
    <citation type="submission" date="2016-04" db="EMBL/GenBank/DDBJ databases">
        <authorList>
            <person name="Evans L.H."/>
            <person name="Alamgir A."/>
            <person name="Owens N."/>
            <person name="Weber N.D."/>
            <person name="Virtaneva K."/>
            <person name="Barbian K."/>
            <person name="Babar A."/>
            <person name="Rosenke K."/>
        </authorList>
    </citation>
    <scope>NUCLEOTIDE SEQUENCE</scope>
    <source>
        <strain evidence="10">86</strain>
    </source>
</reference>
<dbReference type="PROSITE" id="PS00839">
    <property type="entry name" value="SUMT_1"/>
    <property type="match status" value="1"/>
</dbReference>
<evidence type="ECO:0000256" key="6">
    <source>
        <dbReference type="ARBA" id="ARBA00022691"/>
    </source>
</evidence>
<dbReference type="EC" id="2.1.1.130" evidence="10"/>
<evidence type="ECO:0000256" key="1">
    <source>
        <dbReference type="ARBA" id="ARBA00004953"/>
    </source>
</evidence>
<dbReference type="Gene3D" id="3.30.950.10">
    <property type="entry name" value="Methyltransferase, Cobalt-precorrin-4 Transmethylase, Domain 2"/>
    <property type="match status" value="1"/>
</dbReference>
<dbReference type="InterPro" id="IPR035996">
    <property type="entry name" value="4pyrrol_Methylase_sf"/>
</dbReference>
<dbReference type="EMBL" id="FLUO01000001">
    <property type="protein sequence ID" value="SBW08002.1"/>
    <property type="molecule type" value="Genomic_DNA"/>
</dbReference>
<keyword evidence="3" id="KW-0169">Cobalamin biosynthesis</keyword>
<dbReference type="AlphaFoldDB" id="A0A212K8N6"/>
<evidence type="ECO:0000256" key="2">
    <source>
        <dbReference type="ARBA" id="ARBA00005879"/>
    </source>
</evidence>
<feature type="domain" description="Tetrapyrrole methylase" evidence="9">
    <location>
        <begin position="4"/>
        <end position="209"/>
    </location>
</feature>
<evidence type="ECO:0000256" key="5">
    <source>
        <dbReference type="ARBA" id="ARBA00022679"/>
    </source>
</evidence>